<dbReference type="PRINTS" id="PR00385">
    <property type="entry name" value="P450"/>
</dbReference>
<keyword evidence="2 5" id="KW-0479">Metal-binding</keyword>
<dbReference type="AlphaFoldDB" id="A0AAV5TH79"/>
<name>A0AAV5TH79_9BILA</name>
<dbReference type="FunFam" id="1.10.630.10:FF:000125">
    <property type="entry name" value="Probable cytochrome P450 CYP36A1"/>
    <property type="match status" value="1"/>
</dbReference>
<dbReference type="Proteomes" id="UP001432027">
    <property type="component" value="Unassembled WGS sequence"/>
</dbReference>
<keyword evidence="8" id="KW-1185">Reference proteome</keyword>
<dbReference type="PANTHER" id="PTHR24300:SF375">
    <property type="entry name" value="CYTOCHROME P450 FAMILY"/>
    <property type="match status" value="1"/>
</dbReference>
<evidence type="ECO:0008006" key="9">
    <source>
        <dbReference type="Google" id="ProtNLM"/>
    </source>
</evidence>
<dbReference type="GO" id="GO:0005737">
    <property type="term" value="C:cytoplasm"/>
    <property type="evidence" value="ECO:0007669"/>
    <property type="project" value="TreeGrafter"/>
</dbReference>
<dbReference type="Pfam" id="PF00067">
    <property type="entry name" value="p450"/>
    <property type="match status" value="1"/>
</dbReference>
<organism evidence="7 8">
    <name type="scientific">Pristionchus entomophagus</name>
    <dbReference type="NCBI Taxonomy" id="358040"/>
    <lineage>
        <taxon>Eukaryota</taxon>
        <taxon>Metazoa</taxon>
        <taxon>Ecdysozoa</taxon>
        <taxon>Nematoda</taxon>
        <taxon>Chromadorea</taxon>
        <taxon>Rhabditida</taxon>
        <taxon>Rhabditina</taxon>
        <taxon>Diplogasteromorpha</taxon>
        <taxon>Diplogasteroidea</taxon>
        <taxon>Neodiplogasteridae</taxon>
        <taxon>Pristionchus</taxon>
    </lineage>
</organism>
<dbReference type="GO" id="GO:0020037">
    <property type="term" value="F:heme binding"/>
    <property type="evidence" value="ECO:0007669"/>
    <property type="project" value="InterPro"/>
</dbReference>
<sequence length="491" mass="56483">VYLFILAVIPLVCYSLFINKVKGLPPGPPPLPLIGNFHQFDVDMDKKLFEWKKQYGKIFTIWMPHPTVVITDHKLLQEHIVKDSDKFSDRINPKMMMKYLVGGEYGLVFNDNSMWREQRRFALHALRDVGFNNVTIQNTAVDYSHEIISHWKQEGANRQPIDLKMGIMTGVANIIWQQTFGRTLPYDDPLFERVNEYMTQLIVLLSHPFVLGMEVIPAICHLDKLFGSPLKKLTDGNDEILKIMNHEIEIVKKDFNEDEAPRCFADAFIGEMRRREAKGEDLGTFTDQQLLVACYDLWTAGFETTVTTLRFIISYMVNHPEVQRKAQAEIDSKIGKRNIQMEDQKELHYCNAVIIEAQRLANIVALNFTRLVNAPVTIEGYDLPVGTGVIPEFSIVHLDENEFERPEYFCPERHINEKGEFVKDPRITPFSIGKRACLGEGLARMELFLYFTTFIQHLTFSPASKIPPALNVQIGFTRSPAPFEVIVESRE</sequence>
<dbReference type="InterPro" id="IPR036396">
    <property type="entry name" value="Cyt_P450_sf"/>
</dbReference>
<protein>
    <recommendedName>
        <fullName evidence="9">Cytochrome P450</fullName>
    </recommendedName>
</protein>
<dbReference type="GO" id="GO:0016712">
    <property type="term" value="F:oxidoreductase activity, acting on paired donors, with incorporation or reduction of molecular oxygen, reduced flavin or flavoprotein as one donor, and incorporation of one atom of oxygen"/>
    <property type="evidence" value="ECO:0007669"/>
    <property type="project" value="TreeGrafter"/>
</dbReference>
<dbReference type="InterPro" id="IPR050182">
    <property type="entry name" value="Cytochrome_P450_fam2"/>
</dbReference>
<keyword evidence="3 5" id="KW-0408">Iron</keyword>
<evidence type="ECO:0000256" key="6">
    <source>
        <dbReference type="RuleBase" id="RU000461"/>
    </source>
</evidence>
<evidence type="ECO:0000313" key="7">
    <source>
        <dbReference type="EMBL" id="GMS93676.1"/>
    </source>
</evidence>
<dbReference type="PANTHER" id="PTHR24300">
    <property type="entry name" value="CYTOCHROME P450 508A4-RELATED"/>
    <property type="match status" value="1"/>
</dbReference>
<dbReference type="GO" id="GO:0006805">
    <property type="term" value="P:xenobiotic metabolic process"/>
    <property type="evidence" value="ECO:0007669"/>
    <property type="project" value="TreeGrafter"/>
</dbReference>
<proteinExistence type="inferred from homology"/>
<dbReference type="GO" id="GO:0005506">
    <property type="term" value="F:iron ion binding"/>
    <property type="evidence" value="ECO:0007669"/>
    <property type="project" value="InterPro"/>
</dbReference>
<dbReference type="InterPro" id="IPR017972">
    <property type="entry name" value="Cyt_P450_CS"/>
</dbReference>
<evidence type="ECO:0000256" key="1">
    <source>
        <dbReference type="ARBA" id="ARBA00010617"/>
    </source>
</evidence>
<keyword evidence="5 6" id="KW-0349">Heme</keyword>
<keyword evidence="4 6" id="KW-0503">Monooxygenase</keyword>
<accession>A0AAV5TH79</accession>
<dbReference type="InterPro" id="IPR001128">
    <property type="entry name" value="Cyt_P450"/>
</dbReference>
<feature type="binding site" description="axial binding residue" evidence="5">
    <location>
        <position position="437"/>
    </location>
    <ligand>
        <name>heme</name>
        <dbReference type="ChEBI" id="CHEBI:30413"/>
    </ligand>
    <ligandPart>
        <name>Fe</name>
        <dbReference type="ChEBI" id="CHEBI:18248"/>
    </ligandPart>
</feature>
<comment type="caution">
    <text evidence="7">The sequence shown here is derived from an EMBL/GenBank/DDBJ whole genome shotgun (WGS) entry which is preliminary data.</text>
</comment>
<dbReference type="EMBL" id="BTSX01000004">
    <property type="protein sequence ID" value="GMS93676.1"/>
    <property type="molecule type" value="Genomic_DNA"/>
</dbReference>
<dbReference type="PRINTS" id="PR00463">
    <property type="entry name" value="EP450I"/>
</dbReference>
<dbReference type="GO" id="GO:0006082">
    <property type="term" value="P:organic acid metabolic process"/>
    <property type="evidence" value="ECO:0007669"/>
    <property type="project" value="TreeGrafter"/>
</dbReference>
<gene>
    <name evidence="7" type="ORF">PENTCL1PPCAC_15851</name>
</gene>
<keyword evidence="6" id="KW-0560">Oxidoreductase</keyword>
<comment type="cofactor">
    <cofactor evidence="5">
        <name>heme</name>
        <dbReference type="ChEBI" id="CHEBI:30413"/>
    </cofactor>
</comment>
<reference evidence="7" key="1">
    <citation type="submission" date="2023-10" db="EMBL/GenBank/DDBJ databases">
        <title>Genome assembly of Pristionchus species.</title>
        <authorList>
            <person name="Yoshida K."/>
            <person name="Sommer R.J."/>
        </authorList>
    </citation>
    <scope>NUCLEOTIDE SEQUENCE</scope>
    <source>
        <strain evidence="7">RS0144</strain>
    </source>
</reference>
<evidence type="ECO:0000256" key="2">
    <source>
        <dbReference type="ARBA" id="ARBA00022723"/>
    </source>
</evidence>
<dbReference type="Gene3D" id="1.10.630.10">
    <property type="entry name" value="Cytochrome P450"/>
    <property type="match status" value="1"/>
</dbReference>
<evidence type="ECO:0000256" key="5">
    <source>
        <dbReference type="PIRSR" id="PIRSR602401-1"/>
    </source>
</evidence>
<evidence type="ECO:0000256" key="4">
    <source>
        <dbReference type="ARBA" id="ARBA00023033"/>
    </source>
</evidence>
<dbReference type="InterPro" id="IPR002401">
    <property type="entry name" value="Cyt_P450_E_grp-I"/>
</dbReference>
<feature type="non-terminal residue" evidence="7">
    <location>
        <position position="1"/>
    </location>
</feature>
<dbReference type="SUPFAM" id="SSF48264">
    <property type="entry name" value="Cytochrome P450"/>
    <property type="match status" value="1"/>
</dbReference>
<evidence type="ECO:0000313" key="8">
    <source>
        <dbReference type="Proteomes" id="UP001432027"/>
    </source>
</evidence>
<evidence type="ECO:0000256" key="3">
    <source>
        <dbReference type="ARBA" id="ARBA00023004"/>
    </source>
</evidence>
<comment type="similarity">
    <text evidence="1 6">Belongs to the cytochrome P450 family.</text>
</comment>
<dbReference type="PROSITE" id="PS00086">
    <property type="entry name" value="CYTOCHROME_P450"/>
    <property type="match status" value="1"/>
</dbReference>